<dbReference type="PATRIC" id="fig|348151.3.peg.2028"/>
<dbReference type="EMBL" id="BJUD01000015">
    <property type="protein sequence ID" value="GEK28691.1"/>
    <property type="molecule type" value="Genomic_DNA"/>
</dbReference>
<protein>
    <submittedName>
        <fullName evidence="2">Uncharacterized protein</fullName>
    </submittedName>
</protein>
<evidence type="ECO:0000313" key="4">
    <source>
        <dbReference type="Proteomes" id="UP000321429"/>
    </source>
</evidence>
<reference evidence="1 4" key="2">
    <citation type="submission" date="2019-07" db="EMBL/GenBank/DDBJ databases">
        <title>Whole genome shotgun sequence of Lactobacillus siliginis NBRC 101315.</title>
        <authorList>
            <person name="Hosoyama A."/>
            <person name="Uohara A."/>
            <person name="Ohji S."/>
            <person name="Ichikawa N."/>
        </authorList>
    </citation>
    <scope>NUCLEOTIDE SEQUENCE [LARGE SCALE GENOMIC DNA]</scope>
    <source>
        <strain evidence="1 4">NBRC 101315</strain>
    </source>
</reference>
<dbReference type="EMBL" id="JQCB01000008">
    <property type="protein sequence ID" value="KRN95512.1"/>
    <property type="molecule type" value="Genomic_DNA"/>
</dbReference>
<dbReference type="RefSeq" id="WP_057810723.1">
    <property type="nucleotide sequence ID" value="NZ_BJUD01000015.1"/>
</dbReference>
<evidence type="ECO:0000313" key="1">
    <source>
        <dbReference type="EMBL" id="GEK28691.1"/>
    </source>
</evidence>
<evidence type="ECO:0000313" key="3">
    <source>
        <dbReference type="Proteomes" id="UP000051139"/>
    </source>
</evidence>
<dbReference type="STRING" id="348151.IV55_GL001975"/>
<accession>A0A0R2L139</accession>
<sequence length="129" mass="14061">MDNEQTQKISQVPMYYADNHGHLRSKLVPQDYICQAYETLETPTNSPYEPVMVANGHVTGATLEEHLAWQKQQPDYVEPAIPEPDATAVLGGQVAVLTSKVTNLTQVNAQLGAQLATALAGKKEEKTNA</sequence>
<gene>
    <name evidence="2" type="ORF">IV55_GL001975</name>
    <name evidence="1" type="ORF">LSI01_10020</name>
</gene>
<comment type="caution">
    <text evidence="2">The sequence shown here is derived from an EMBL/GenBank/DDBJ whole genome shotgun (WGS) entry which is preliminary data.</text>
</comment>
<keyword evidence="3" id="KW-1185">Reference proteome</keyword>
<organism evidence="2 3">
    <name type="scientific">Furfurilactobacillus siliginis</name>
    <dbReference type="NCBI Taxonomy" id="348151"/>
    <lineage>
        <taxon>Bacteria</taxon>
        <taxon>Bacillati</taxon>
        <taxon>Bacillota</taxon>
        <taxon>Bacilli</taxon>
        <taxon>Lactobacillales</taxon>
        <taxon>Lactobacillaceae</taxon>
        <taxon>Furfurilactobacillus</taxon>
    </lineage>
</organism>
<dbReference type="AlphaFoldDB" id="A0A0R2L139"/>
<dbReference type="Proteomes" id="UP000051139">
    <property type="component" value="Unassembled WGS sequence"/>
</dbReference>
<dbReference type="Proteomes" id="UP000321429">
    <property type="component" value="Unassembled WGS sequence"/>
</dbReference>
<proteinExistence type="predicted"/>
<name>A0A0R2L139_9LACO</name>
<evidence type="ECO:0000313" key="2">
    <source>
        <dbReference type="EMBL" id="KRN95512.1"/>
    </source>
</evidence>
<reference evidence="2 3" key="1">
    <citation type="journal article" date="2015" name="Genome Announc.">
        <title>Expanding the biotechnology potential of lactobacilli through comparative genomics of 213 strains and associated genera.</title>
        <authorList>
            <person name="Sun Z."/>
            <person name="Harris H.M."/>
            <person name="McCann A."/>
            <person name="Guo C."/>
            <person name="Argimon S."/>
            <person name="Zhang W."/>
            <person name="Yang X."/>
            <person name="Jeffery I.B."/>
            <person name="Cooney J.C."/>
            <person name="Kagawa T.F."/>
            <person name="Liu W."/>
            <person name="Song Y."/>
            <person name="Salvetti E."/>
            <person name="Wrobel A."/>
            <person name="Rasinkangas P."/>
            <person name="Parkhill J."/>
            <person name="Rea M.C."/>
            <person name="O'Sullivan O."/>
            <person name="Ritari J."/>
            <person name="Douillard F.P."/>
            <person name="Paul Ross R."/>
            <person name="Yang R."/>
            <person name="Briner A.E."/>
            <person name="Felis G.E."/>
            <person name="de Vos W.M."/>
            <person name="Barrangou R."/>
            <person name="Klaenhammer T.R."/>
            <person name="Caufield P.W."/>
            <person name="Cui Y."/>
            <person name="Zhang H."/>
            <person name="O'Toole P.W."/>
        </authorList>
    </citation>
    <scope>NUCLEOTIDE SEQUENCE [LARGE SCALE GENOMIC DNA]</scope>
    <source>
        <strain evidence="2 3">DSM 22696</strain>
    </source>
</reference>